<keyword evidence="2" id="KW-1133">Transmembrane helix</keyword>
<name>A0ABT9IK60_9MICC</name>
<sequence length="78" mass="7957">MGESETSELRLAAGEPPARHLRGGGLPGRAAMASSVAVAGSSPARQWSRTKQRLVALVAFGISAVIPVGLGSCLMLWG</sequence>
<accession>A0ABT9IK60</accession>
<evidence type="ECO:0000256" key="1">
    <source>
        <dbReference type="SAM" id="MobiDB-lite"/>
    </source>
</evidence>
<keyword evidence="2" id="KW-0812">Transmembrane</keyword>
<reference evidence="3 4" key="1">
    <citation type="submission" date="2023-08" db="EMBL/GenBank/DDBJ databases">
        <title>Arthrobacter horti sp. nov., isolated from forest soil.</title>
        <authorList>
            <person name="Park M."/>
        </authorList>
    </citation>
    <scope>NUCLEOTIDE SEQUENCE [LARGE SCALE GENOMIC DNA]</scope>
    <source>
        <strain evidence="3 4">YJM1</strain>
    </source>
</reference>
<dbReference type="RefSeq" id="WP_305994598.1">
    <property type="nucleotide sequence ID" value="NZ_JAVALS010000001.1"/>
</dbReference>
<evidence type="ECO:0000256" key="2">
    <source>
        <dbReference type="SAM" id="Phobius"/>
    </source>
</evidence>
<dbReference type="Proteomes" id="UP001232725">
    <property type="component" value="Unassembled WGS sequence"/>
</dbReference>
<keyword evidence="4" id="KW-1185">Reference proteome</keyword>
<feature type="transmembrane region" description="Helical" evidence="2">
    <location>
        <begin position="54"/>
        <end position="77"/>
    </location>
</feature>
<gene>
    <name evidence="3" type="ORF">Q9R02_00020</name>
</gene>
<proteinExistence type="predicted"/>
<feature type="region of interest" description="Disordered" evidence="1">
    <location>
        <begin position="1"/>
        <end position="22"/>
    </location>
</feature>
<evidence type="ECO:0000313" key="3">
    <source>
        <dbReference type="EMBL" id="MDP5225544.1"/>
    </source>
</evidence>
<organism evidence="3 4">
    <name type="scientific">Arthrobacter horti</name>
    <dbReference type="NCBI Taxonomy" id="3068273"/>
    <lineage>
        <taxon>Bacteria</taxon>
        <taxon>Bacillati</taxon>
        <taxon>Actinomycetota</taxon>
        <taxon>Actinomycetes</taxon>
        <taxon>Micrococcales</taxon>
        <taxon>Micrococcaceae</taxon>
        <taxon>Arthrobacter</taxon>
    </lineage>
</organism>
<dbReference type="EMBL" id="JAVALS010000001">
    <property type="protein sequence ID" value="MDP5225544.1"/>
    <property type="molecule type" value="Genomic_DNA"/>
</dbReference>
<comment type="caution">
    <text evidence="3">The sequence shown here is derived from an EMBL/GenBank/DDBJ whole genome shotgun (WGS) entry which is preliminary data.</text>
</comment>
<evidence type="ECO:0000313" key="4">
    <source>
        <dbReference type="Proteomes" id="UP001232725"/>
    </source>
</evidence>
<keyword evidence="2" id="KW-0472">Membrane</keyword>
<protein>
    <submittedName>
        <fullName evidence="3">Uncharacterized protein</fullName>
    </submittedName>
</protein>